<sequence>MVHGIGPAQTNGVKPAEREGDTRGLHRGAAKGTEKDFRKDNDGKDTVSLGTEEESREVSYARQLEEARRSGAKFLMLRELVAKMFTQQGLATAIETGGGETVEIEDLTPEQARALVADDGYWGVEQTSDRIFRFATSLANGDTALLDKIKEGVLQGFEQAKEDFGGSLPEISQKTVDAVMKKLDDWAREAREAAEGGEEAGTAA</sequence>
<feature type="compositionally biased region" description="Basic and acidic residues" evidence="1">
    <location>
        <begin position="32"/>
        <end position="45"/>
    </location>
</feature>
<proteinExistence type="predicted"/>
<comment type="caution">
    <text evidence="2">The sequence shown here is derived from an EMBL/GenBank/DDBJ whole genome shotgun (WGS) entry which is preliminary data.</text>
</comment>
<dbReference type="EMBL" id="DSOV01000008">
    <property type="protein sequence ID" value="HEN41229.1"/>
    <property type="molecule type" value="Genomic_DNA"/>
</dbReference>
<organism evidence="2">
    <name type="scientific">Geobacter metallireducens</name>
    <dbReference type="NCBI Taxonomy" id="28232"/>
    <lineage>
        <taxon>Bacteria</taxon>
        <taxon>Pseudomonadati</taxon>
        <taxon>Thermodesulfobacteriota</taxon>
        <taxon>Desulfuromonadia</taxon>
        <taxon>Geobacterales</taxon>
        <taxon>Geobacteraceae</taxon>
        <taxon>Geobacter</taxon>
    </lineage>
</organism>
<dbReference type="AlphaFoldDB" id="A0A831XD77"/>
<evidence type="ECO:0008006" key="3">
    <source>
        <dbReference type="Google" id="ProtNLM"/>
    </source>
</evidence>
<reference evidence="2" key="1">
    <citation type="journal article" date="2020" name="mSystems">
        <title>Genome- and Community-Level Interaction Insights into Carbon Utilization and Element Cycling Functions of Hydrothermarchaeota in Hydrothermal Sediment.</title>
        <authorList>
            <person name="Zhou Z."/>
            <person name="Liu Y."/>
            <person name="Xu W."/>
            <person name="Pan J."/>
            <person name="Luo Z.H."/>
            <person name="Li M."/>
        </authorList>
    </citation>
    <scope>NUCLEOTIDE SEQUENCE [LARGE SCALE GENOMIC DNA]</scope>
    <source>
        <strain evidence="2">SpSt-349</strain>
    </source>
</reference>
<feature type="compositionally biased region" description="Basic and acidic residues" evidence="1">
    <location>
        <begin position="15"/>
        <end position="24"/>
    </location>
</feature>
<feature type="region of interest" description="Disordered" evidence="1">
    <location>
        <begin position="1"/>
        <end position="60"/>
    </location>
</feature>
<evidence type="ECO:0000313" key="2">
    <source>
        <dbReference type="EMBL" id="HEN41229.1"/>
    </source>
</evidence>
<protein>
    <recommendedName>
        <fullName evidence="3">DUF5610 domain-containing protein</fullName>
    </recommendedName>
</protein>
<name>A0A831XD77_GEOME</name>
<evidence type="ECO:0000256" key="1">
    <source>
        <dbReference type="SAM" id="MobiDB-lite"/>
    </source>
</evidence>
<gene>
    <name evidence="2" type="ORF">ENQ87_02450</name>
</gene>
<accession>A0A831XD77</accession>